<dbReference type="PROSITE" id="PS51257">
    <property type="entry name" value="PROKAR_LIPOPROTEIN"/>
    <property type="match status" value="1"/>
</dbReference>
<evidence type="ECO:0000313" key="7">
    <source>
        <dbReference type="EMBL" id="VDP08206.1"/>
    </source>
</evidence>
<feature type="transmembrane region" description="Helical" evidence="6">
    <location>
        <begin position="7"/>
        <end position="26"/>
    </location>
</feature>
<comment type="similarity">
    <text evidence="1 4">Belongs to the endosulfine family.</text>
</comment>
<keyword evidence="4" id="KW-0963">Cytoplasm</keyword>
<evidence type="ECO:0000256" key="1">
    <source>
        <dbReference type="ARBA" id="ARBA00010520"/>
    </source>
</evidence>
<keyword evidence="6" id="KW-1133">Transmembrane helix</keyword>
<reference evidence="9" key="1">
    <citation type="submission" date="2016-06" db="UniProtKB">
        <authorList>
            <consortium name="WormBaseParasite"/>
        </authorList>
    </citation>
    <scope>IDENTIFICATION</scope>
</reference>
<dbReference type="AlphaFoldDB" id="A0A183IQ52"/>
<evidence type="ECO:0000313" key="8">
    <source>
        <dbReference type="Proteomes" id="UP000270296"/>
    </source>
</evidence>
<keyword evidence="4" id="KW-0132">Cell division</keyword>
<dbReference type="GO" id="GO:0005737">
    <property type="term" value="C:cytoplasm"/>
    <property type="evidence" value="ECO:0007669"/>
    <property type="project" value="UniProtKB-SubCell"/>
</dbReference>
<comment type="subcellular location">
    <subcellularLocation>
        <location evidence="4">Cytoplasm</location>
    </subcellularLocation>
</comment>
<evidence type="ECO:0000313" key="9">
    <source>
        <dbReference type="WBParaSite" id="SBAD_0000597701-mRNA-1"/>
    </source>
</evidence>
<keyword evidence="4" id="KW-0131">Cell cycle</keyword>
<proteinExistence type="inferred from homology"/>
<evidence type="ECO:0000256" key="2">
    <source>
        <dbReference type="ARBA" id="ARBA00022776"/>
    </source>
</evidence>
<reference evidence="7 8" key="2">
    <citation type="submission" date="2018-11" db="EMBL/GenBank/DDBJ databases">
        <authorList>
            <consortium name="Pathogen Informatics"/>
        </authorList>
    </citation>
    <scope>NUCLEOTIDE SEQUENCE [LARGE SCALE GENOMIC DNA]</scope>
</reference>
<dbReference type="WBParaSite" id="SBAD_0000597701-mRNA-1">
    <property type="protein sequence ID" value="SBAD_0000597701-mRNA-1"/>
    <property type="gene ID" value="SBAD_0000597701"/>
</dbReference>
<gene>
    <name evidence="7" type="ORF">SBAD_LOCUS5749</name>
</gene>
<dbReference type="GO" id="GO:0004864">
    <property type="term" value="F:protein phosphatase inhibitor activity"/>
    <property type="evidence" value="ECO:0007669"/>
    <property type="project" value="UniProtKB-KW"/>
</dbReference>
<dbReference type="EMBL" id="UZAM01009220">
    <property type="protein sequence ID" value="VDP08206.1"/>
    <property type="molecule type" value="Genomic_DNA"/>
</dbReference>
<dbReference type="Pfam" id="PF04667">
    <property type="entry name" value="Endosulfine"/>
    <property type="match status" value="1"/>
</dbReference>
<accession>A0A183IQ52</accession>
<sequence length="266" mass="29304">MRVVAFFRAHGMVGFAACVLPGPFLLCGCERFIQAVCDFILLAKFFLSGIVRWFFRPFAMPDDIQNGAISALPQAAKTESLVKEELAPCSSFKLLSGTGQLELTANESRLAEVGVAENYSCLLVACETCYDYRALMVVCFQTVPEKLEEMKLRAKYPSAVKGKPSQFLQKRLYQRKFFDSGDYNMAKAKGLPTSVQPEIPKNFPPGFSKLSVLIDESDGSTSPTGMKIPTPDTIPHRKSSIVPDSVNKLSPQPLFHHSPTSFSTGE</sequence>
<evidence type="ECO:0000256" key="5">
    <source>
        <dbReference type="SAM" id="MobiDB-lite"/>
    </source>
</evidence>
<dbReference type="PANTHER" id="PTHR10358:SF6">
    <property type="entry name" value="ENDOSULFINE, ISOFORM A"/>
    <property type="match status" value="1"/>
</dbReference>
<dbReference type="GO" id="GO:0051301">
    <property type="term" value="P:cell division"/>
    <property type="evidence" value="ECO:0007669"/>
    <property type="project" value="UniProtKB-KW"/>
</dbReference>
<comment type="function">
    <text evidence="4">Protein phosphatase inhibitor that specifically inhibits protein phosphatase 2A (PP2A) during mitosis.</text>
</comment>
<evidence type="ECO:0000256" key="3">
    <source>
        <dbReference type="ARBA" id="ARBA00023272"/>
    </source>
</evidence>
<keyword evidence="6" id="KW-0812">Transmembrane</keyword>
<name>A0A183IQ52_9BILA</name>
<protein>
    <submittedName>
        <fullName evidence="9">cAMP-regulated phosphoprotein 19</fullName>
    </submittedName>
</protein>
<keyword evidence="3 4" id="KW-0650">Protein phosphatase inhibitor</keyword>
<keyword evidence="8" id="KW-1185">Reference proteome</keyword>
<feature type="region of interest" description="Disordered" evidence="5">
    <location>
        <begin position="217"/>
        <end position="266"/>
    </location>
</feature>
<dbReference type="Proteomes" id="UP000270296">
    <property type="component" value="Unassembled WGS sequence"/>
</dbReference>
<evidence type="ECO:0000256" key="6">
    <source>
        <dbReference type="SAM" id="Phobius"/>
    </source>
</evidence>
<dbReference type="OrthoDB" id="5949865at2759"/>
<dbReference type="InterPro" id="IPR006760">
    <property type="entry name" value="Endosulphine"/>
</dbReference>
<organism evidence="9">
    <name type="scientific">Soboliphyme baturini</name>
    <dbReference type="NCBI Taxonomy" id="241478"/>
    <lineage>
        <taxon>Eukaryota</taxon>
        <taxon>Metazoa</taxon>
        <taxon>Ecdysozoa</taxon>
        <taxon>Nematoda</taxon>
        <taxon>Enoplea</taxon>
        <taxon>Dorylaimia</taxon>
        <taxon>Dioctophymatida</taxon>
        <taxon>Dioctophymatoidea</taxon>
        <taxon>Soboliphymatidae</taxon>
        <taxon>Soboliphyme</taxon>
    </lineage>
</organism>
<evidence type="ECO:0000256" key="4">
    <source>
        <dbReference type="RuleBase" id="RU363120"/>
    </source>
</evidence>
<keyword evidence="2 4" id="KW-0498">Mitosis</keyword>
<keyword evidence="6" id="KW-0472">Membrane</keyword>
<feature type="transmembrane region" description="Helical" evidence="6">
    <location>
        <begin position="32"/>
        <end position="55"/>
    </location>
</feature>
<dbReference type="PANTHER" id="PTHR10358">
    <property type="entry name" value="ENDOSULFINE"/>
    <property type="match status" value="1"/>
</dbReference>